<accession>B7K6D2</accession>
<proteinExistence type="predicted"/>
<dbReference type="Proteomes" id="UP000008204">
    <property type="component" value="Chromosome"/>
</dbReference>
<evidence type="ECO:0000313" key="2">
    <source>
        <dbReference type="Proteomes" id="UP000008204"/>
    </source>
</evidence>
<dbReference type="STRING" id="41431.PCC8801_4262"/>
<evidence type="ECO:0000313" key="1">
    <source>
        <dbReference type="EMBL" id="ACK68185.1"/>
    </source>
</evidence>
<keyword evidence="2" id="KW-1185">Reference proteome</keyword>
<dbReference type="HOGENOM" id="CLU_165358_0_0_3"/>
<reference evidence="2" key="1">
    <citation type="journal article" date="2011" name="MBio">
        <title>Novel metabolic attributes of the genus Cyanothece, comprising a group of unicellular nitrogen-fixing Cyanobacteria.</title>
        <authorList>
            <person name="Bandyopadhyay A."/>
            <person name="Elvitigala T."/>
            <person name="Welsh E."/>
            <person name="Stockel J."/>
            <person name="Liberton M."/>
            <person name="Min H."/>
            <person name="Sherman L.A."/>
            <person name="Pakrasi H.B."/>
        </authorList>
    </citation>
    <scope>NUCLEOTIDE SEQUENCE [LARGE SCALE GENOMIC DNA]</scope>
    <source>
        <strain evidence="2">PCC 8801</strain>
    </source>
</reference>
<dbReference type="EMBL" id="CP001287">
    <property type="protein sequence ID" value="ACK68185.1"/>
    <property type="molecule type" value="Genomic_DNA"/>
</dbReference>
<dbReference type="AlphaFoldDB" id="B7K6D2"/>
<dbReference type="OrthoDB" id="488264at2"/>
<dbReference type="RefSeq" id="WP_015785238.1">
    <property type="nucleotide sequence ID" value="NC_011726.1"/>
</dbReference>
<organism evidence="1 2">
    <name type="scientific">Rippkaea orientalis (strain PCC 8801 / RF-1)</name>
    <name type="common">Cyanothece sp. (strain PCC 8801)</name>
    <dbReference type="NCBI Taxonomy" id="41431"/>
    <lineage>
        <taxon>Bacteria</taxon>
        <taxon>Bacillati</taxon>
        <taxon>Cyanobacteriota</taxon>
        <taxon>Cyanophyceae</taxon>
        <taxon>Oscillatoriophycideae</taxon>
        <taxon>Chroococcales</taxon>
        <taxon>Aphanothecaceae</taxon>
        <taxon>Rippkaea</taxon>
        <taxon>Rippkaea orientalis</taxon>
    </lineage>
</organism>
<gene>
    <name evidence="1" type="ordered locus">PCC8801_4262</name>
</gene>
<sequence>MTIVSNLFRSLCLTALLSFITPLFLLGSMLGVLLAVSYIPGIADIGQIGENQILTFLSIFGDGYPLQGMLTIGLTCSTVAGLFDVFNFYLYQDVRGH</sequence>
<evidence type="ECO:0008006" key="3">
    <source>
        <dbReference type="Google" id="ProtNLM"/>
    </source>
</evidence>
<dbReference type="eggNOG" id="ENOG50330K7">
    <property type="taxonomic scope" value="Bacteria"/>
</dbReference>
<protein>
    <recommendedName>
        <fullName evidence="3">Binding-protein-dependent transport systems inner membrane component</fullName>
    </recommendedName>
</protein>
<dbReference type="KEGG" id="cyp:PCC8801_4262"/>
<name>B7K6D2_RIPO1</name>